<evidence type="ECO:0000256" key="4">
    <source>
        <dbReference type="ARBA" id="ARBA00023139"/>
    </source>
</evidence>
<organism evidence="11 12">
    <name type="scientific">Cyclospora cayetanensis</name>
    <dbReference type="NCBI Taxonomy" id="88456"/>
    <lineage>
        <taxon>Eukaryota</taxon>
        <taxon>Sar</taxon>
        <taxon>Alveolata</taxon>
        <taxon>Apicomplexa</taxon>
        <taxon>Conoidasida</taxon>
        <taxon>Coccidia</taxon>
        <taxon>Eucoccidiorida</taxon>
        <taxon>Eimeriorina</taxon>
        <taxon>Eimeriidae</taxon>
        <taxon>Cyclospora</taxon>
    </lineage>
</organism>
<dbReference type="SMART" id="SM01270">
    <property type="entry name" value="Longin"/>
    <property type="match status" value="1"/>
</dbReference>
<evidence type="ECO:0000256" key="1">
    <source>
        <dbReference type="ARBA" id="ARBA00008025"/>
    </source>
</evidence>
<dbReference type="Pfam" id="PF00957">
    <property type="entry name" value="Synaptobrevin"/>
    <property type="match status" value="1"/>
</dbReference>
<evidence type="ECO:0000256" key="7">
    <source>
        <dbReference type="ARBA" id="ARBA00046278"/>
    </source>
</evidence>
<evidence type="ECO:0000256" key="2">
    <source>
        <dbReference type="ARBA" id="ARBA00022481"/>
    </source>
</evidence>
<dbReference type="PANTHER" id="PTHR45806:SF1">
    <property type="entry name" value="SYNAPTOBREVIN HOMOLOG YKT6"/>
    <property type="match status" value="1"/>
</dbReference>
<evidence type="ECO:0000256" key="3">
    <source>
        <dbReference type="ARBA" id="ARBA00023136"/>
    </source>
</evidence>
<keyword evidence="3" id="KW-0472">Membrane</keyword>
<dbReference type="InterPro" id="IPR010908">
    <property type="entry name" value="Longin_dom"/>
</dbReference>
<dbReference type="PANTHER" id="PTHR45806">
    <property type="entry name" value="SYNAPTOBREVIN HOMOLOG YKT6"/>
    <property type="match status" value="1"/>
</dbReference>
<proteinExistence type="inferred from homology"/>
<comment type="similarity">
    <text evidence="1">Belongs to the synaptobrevin family.</text>
</comment>
<keyword evidence="12" id="KW-1185">Reference proteome</keyword>
<name>A0A1D3D7W1_9EIME</name>
<dbReference type="PROSITE" id="PS50892">
    <property type="entry name" value="V_SNARE"/>
    <property type="match status" value="1"/>
</dbReference>
<comment type="caution">
    <text evidence="11">The sequence shown here is derived from an EMBL/GenBank/DDBJ whole genome shotgun (WGS) entry which is preliminary data.</text>
</comment>
<dbReference type="InterPro" id="IPR042855">
    <property type="entry name" value="V_SNARE_CC"/>
</dbReference>
<dbReference type="CDD" id="cd14824">
    <property type="entry name" value="Longin"/>
    <property type="match status" value="1"/>
</dbReference>
<reference evidence="11 12" key="1">
    <citation type="journal article" date="2016" name="BMC Genomics">
        <title>Comparative genomics reveals Cyclospora cayetanensis possesses coccidia-like metabolism and invasion components but unique surface antigens.</title>
        <authorList>
            <person name="Liu S."/>
            <person name="Wang L."/>
            <person name="Zheng H."/>
            <person name="Xu Z."/>
            <person name="Roellig D.M."/>
            <person name="Li N."/>
            <person name="Frace M.A."/>
            <person name="Tang K."/>
            <person name="Arrowood M.J."/>
            <person name="Moss D.M."/>
            <person name="Zhang L."/>
            <person name="Feng Y."/>
            <person name="Xiao L."/>
        </authorList>
    </citation>
    <scope>NUCLEOTIDE SEQUENCE [LARGE SCALE GENOMIC DNA]</scope>
    <source>
        <strain evidence="11 12">CHN_HEN01</strain>
    </source>
</reference>
<dbReference type="Proteomes" id="UP000095192">
    <property type="component" value="Unassembled WGS sequence"/>
</dbReference>
<feature type="domain" description="Longin" evidence="9">
    <location>
        <begin position="28"/>
        <end position="127"/>
    </location>
</feature>
<dbReference type="InParanoid" id="A0A1D3D7W1"/>
<keyword evidence="2" id="KW-0488">Methylation</keyword>
<dbReference type="PROSITE" id="PS50859">
    <property type="entry name" value="LONGIN"/>
    <property type="match status" value="1"/>
</dbReference>
<gene>
    <name evidence="11" type="ORF">cyc_03959</name>
</gene>
<evidence type="ECO:0000259" key="9">
    <source>
        <dbReference type="PROSITE" id="PS50859"/>
    </source>
</evidence>
<feature type="domain" description="V-SNARE coiled-coil homology" evidence="10">
    <location>
        <begin position="163"/>
        <end position="224"/>
    </location>
</feature>
<dbReference type="CDD" id="cd15843">
    <property type="entry name" value="R-SNARE"/>
    <property type="match status" value="1"/>
</dbReference>
<dbReference type="Gene3D" id="3.30.450.50">
    <property type="entry name" value="Longin domain"/>
    <property type="match status" value="1"/>
</dbReference>
<evidence type="ECO:0000256" key="5">
    <source>
        <dbReference type="ARBA" id="ARBA00023288"/>
    </source>
</evidence>
<evidence type="ECO:0000256" key="6">
    <source>
        <dbReference type="ARBA" id="ARBA00023289"/>
    </source>
</evidence>
<accession>A0A1D3D7W1</accession>
<dbReference type="FunCoup" id="A0A1D3D7W1">
    <property type="interactions" value="450"/>
</dbReference>
<evidence type="ECO:0000313" key="11">
    <source>
        <dbReference type="EMBL" id="OEH79544.1"/>
    </source>
</evidence>
<dbReference type="GO" id="GO:0016020">
    <property type="term" value="C:membrane"/>
    <property type="evidence" value="ECO:0007669"/>
    <property type="project" value="InterPro"/>
</dbReference>
<dbReference type="InterPro" id="IPR011012">
    <property type="entry name" value="Longin-like_dom_sf"/>
</dbReference>
<dbReference type="GO" id="GO:0005794">
    <property type="term" value="C:Golgi apparatus"/>
    <property type="evidence" value="ECO:0007669"/>
    <property type="project" value="TreeGrafter"/>
</dbReference>
<comment type="subcellular location">
    <subcellularLocation>
        <location evidence="7">Endomembrane system</location>
        <topology evidence="7">Lipid-anchor</topology>
        <orientation evidence="7">Cytoplasmic side</orientation>
    </subcellularLocation>
</comment>
<dbReference type="GO" id="GO:0005484">
    <property type="term" value="F:SNAP receptor activity"/>
    <property type="evidence" value="ECO:0007669"/>
    <property type="project" value="TreeGrafter"/>
</dbReference>
<protein>
    <submittedName>
        <fullName evidence="11">Snare protein</fullName>
    </submittedName>
</protein>
<dbReference type="VEuPathDB" id="ToxoDB:LOC34620565"/>
<dbReference type="GO" id="GO:0006888">
    <property type="term" value="P:endoplasmic reticulum to Golgi vesicle-mediated transport"/>
    <property type="evidence" value="ECO:0007669"/>
    <property type="project" value="TreeGrafter"/>
</dbReference>
<keyword evidence="4" id="KW-0564">Palmitate</keyword>
<dbReference type="SUPFAM" id="SSF64356">
    <property type="entry name" value="SNARE-like"/>
    <property type="match status" value="1"/>
</dbReference>
<dbReference type="AlphaFoldDB" id="A0A1D3D7W1"/>
<dbReference type="InterPro" id="IPR001388">
    <property type="entry name" value="Synaptobrevin-like"/>
</dbReference>
<keyword evidence="5" id="KW-0449">Lipoprotein</keyword>
<evidence type="ECO:0000256" key="8">
    <source>
        <dbReference type="PROSITE-ProRule" id="PRU00290"/>
    </source>
</evidence>
<sequence length="331" mass="35736">MSSGSGSVSGGGRGVPAEGGKIALYSLLVFKWHSERPLLLSAAVDVSSFPFFHRSTMKEHIIFHSRLIAARTPLGRRQVVEFENKIGHCHVYCHPSGLAITALSSVSYPMRVAFGLINEALRLFQEKCAGQWEGLTEDAPGANMLPEGADMLKKYQNPLEADKLLKVQRELDEVKDVMLKNIDELLQRGEKLDDLMQRRAQHALAAAVFTASQWLGLESAAGGAAAVGLTESSPLVLFFLKILDGSTTAAHSVPLRHLFAWQVAYAGVASLAHVEPLGGALQTLLVARALVCRVAVVSSRSTLVSGEASSFLVPGSQKTSLRKLRDRLLAM</sequence>
<evidence type="ECO:0000259" key="10">
    <source>
        <dbReference type="PROSITE" id="PS50892"/>
    </source>
</evidence>
<dbReference type="SUPFAM" id="SSF58038">
    <property type="entry name" value="SNARE fusion complex"/>
    <property type="match status" value="1"/>
</dbReference>
<dbReference type="EMBL" id="JROU02000350">
    <property type="protein sequence ID" value="OEH79544.1"/>
    <property type="molecule type" value="Genomic_DNA"/>
</dbReference>
<dbReference type="Gene3D" id="1.20.5.110">
    <property type="match status" value="1"/>
</dbReference>
<keyword evidence="8" id="KW-0175">Coiled coil</keyword>
<evidence type="ECO:0000313" key="12">
    <source>
        <dbReference type="Proteomes" id="UP000095192"/>
    </source>
</evidence>
<dbReference type="PRINTS" id="PR00219">
    <property type="entry name" value="SYNAPTOBREVN"/>
</dbReference>
<dbReference type="VEuPathDB" id="ToxoDB:cyc_03959"/>
<keyword evidence="6" id="KW-0636">Prenylation</keyword>